<gene>
    <name evidence="4" type="ORF">H4Q32_024654</name>
</gene>
<keyword evidence="1" id="KW-0472">Membrane</keyword>
<accession>A0ABQ8L350</accession>
<dbReference type="InterPro" id="IPR013783">
    <property type="entry name" value="Ig-like_fold"/>
</dbReference>
<keyword evidence="5" id="KW-1185">Reference proteome</keyword>
<evidence type="ECO:0000313" key="5">
    <source>
        <dbReference type="Proteomes" id="UP000830375"/>
    </source>
</evidence>
<comment type="caution">
    <text evidence="4">The sequence shown here is derived from an EMBL/GenBank/DDBJ whole genome shotgun (WGS) entry which is preliminary data.</text>
</comment>
<dbReference type="Proteomes" id="UP000830375">
    <property type="component" value="Unassembled WGS sequence"/>
</dbReference>
<evidence type="ECO:0000256" key="2">
    <source>
        <dbReference type="SAM" id="SignalP"/>
    </source>
</evidence>
<organism evidence="4 5">
    <name type="scientific">Labeo rohita</name>
    <name type="common">Indian major carp</name>
    <name type="synonym">Cyprinus rohita</name>
    <dbReference type="NCBI Taxonomy" id="84645"/>
    <lineage>
        <taxon>Eukaryota</taxon>
        <taxon>Metazoa</taxon>
        <taxon>Chordata</taxon>
        <taxon>Craniata</taxon>
        <taxon>Vertebrata</taxon>
        <taxon>Euteleostomi</taxon>
        <taxon>Actinopterygii</taxon>
        <taxon>Neopterygii</taxon>
        <taxon>Teleostei</taxon>
        <taxon>Ostariophysi</taxon>
        <taxon>Cypriniformes</taxon>
        <taxon>Cyprinidae</taxon>
        <taxon>Labeoninae</taxon>
        <taxon>Labeonini</taxon>
        <taxon>Labeo</taxon>
    </lineage>
</organism>
<proteinExistence type="predicted"/>
<dbReference type="InterPro" id="IPR036179">
    <property type="entry name" value="Ig-like_dom_sf"/>
</dbReference>
<protein>
    <submittedName>
        <fullName evidence="4">Ig kappa chain V19-17</fullName>
    </submittedName>
</protein>
<feature type="transmembrane region" description="Helical" evidence="1">
    <location>
        <begin position="282"/>
        <end position="306"/>
    </location>
</feature>
<name>A0ABQ8L350_LABRO</name>
<feature type="signal peptide" evidence="2">
    <location>
        <begin position="1"/>
        <end position="21"/>
    </location>
</feature>
<dbReference type="Gene3D" id="2.60.40.10">
    <property type="entry name" value="Immunoglobulins"/>
    <property type="match status" value="1"/>
</dbReference>
<evidence type="ECO:0000256" key="1">
    <source>
        <dbReference type="SAM" id="Phobius"/>
    </source>
</evidence>
<dbReference type="InterPro" id="IPR003599">
    <property type="entry name" value="Ig_sub"/>
</dbReference>
<dbReference type="SUPFAM" id="SSF48726">
    <property type="entry name" value="Immunoglobulin"/>
    <property type="match status" value="1"/>
</dbReference>
<feature type="domain" description="Immunoglobulin" evidence="3">
    <location>
        <begin position="19"/>
        <end position="117"/>
    </location>
</feature>
<sequence length="373" mass="43032">MLIYFLYLIDVLICCQYGVSDLQTDLGSNVTINCDLDENEVYWILLKTADPPTVILRSFPTPKSPFYPNKTFRKKYSVQFKHRLVINNVTADELGVYYCMNTETPPKLSNSTRIYITGEFIYSFSNQSKLISTVGTFITESTKCHNHTMEEFIDQTQWQIISIVSALMNGLLIIVLIGLLKVFVFGSRRSLKCSRQPNADLQQMQVIEQQHPDQLQYAEVDFTKLRKNMRPSQVNSTYAALNLPKNTSKTQQQHQNILQRSTITECHNHTVVIDQNQTQWQIIIIISALMNGLLIIVVIGLLRVFVFESIKHSRQPADLQQTQVTEQKDSDQLQYTEVDFAKLRKKINTNQQEVNSTYAALKPPKFWMSLLKF</sequence>
<evidence type="ECO:0000259" key="3">
    <source>
        <dbReference type="SMART" id="SM00409"/>
    </source>
</evidence>
<dbReference type="SMART" id="SM00409">
    <property type="entry name" value="IG"/>
    <property type="match status" value="1"/>
</dbReference>
<keyword evidence="1" id="KW-1133">Transmembrane helix</keyword>
<evidence type="ECO:0000313" key="4">
    <source>
        <dbReference type="EMBL" id="KAI2644367.1"/>
    </source>
</evidence>
<dbReference type="EMBL" id="JACTAM010002551">
    <property type="protein sequence ID" value="KAI2644367.1"/>
    <property type="molecule type" value="Genomic_DNA"/>
</dbReference>
<feature type="transmembrane region" description="Helical" evidence="1">
    <location>
        <begin position="158"/>
        <end position="185"/>
    </location>
</feature>
<reference evidence="4 5" key="1">
    <citation type="submission" date="2022-01" db="EMBL/GenBank/DDBJ databases">
        <title>A high-quality chromosome-level genome assembly of rohu carp, Labeo rohita.</title>
        <authorList>
            <person name="Arick M.A. II"/>
            <person name="Hsu C.-Y."/>
            <person name="Magbanua Z."/>
            <person name="Pechanova O."/>
            <person name="Grover C."/>
            <person name="Miller E."/>
            <person name="Thrash A."/>
            <person name="Ezzel L."/>
            <person name="Alam S."/>
            <person name="Benzie J."/>
            <person name="Hamilton M."/>
            <person name="Karsi A."/>
            <person name="Lawrence M.L."/>
            <person name="Peterson D.G."/>
        </authorList>
    </citation>
    <scope>NUCLEOTIDE SEQUENCE [LARGE SCALE GENOMIC DNA]</scope>
    <source>
        <strain evidence="5">BAU-BD-2019</strain>
        <tissue evidence="4">Blood</tissue>
    </source>
</reference>
<keyword evidence="2" id="KW-0732">Signal</keyword>
<keyword evidence="1" id="KW-0812">Transmembrane</keyword>
<feature type="chain" id="PRO_5046654128" evidence="2">
    <location>
        <begin position="22"/>
        <end position="373"/>
    </location>
</feature>